<dbReference type="Gene3D" id="1.10.10.10">
    <property type="entry name" value="Winged helix-like DNA-binding domain superfamily/Winged helix DNA-binding domain"/>
    <property type="match status" value="1"/>
</dbReference>
<dbReference type="GO" id="GO:0000981">
    <property type="term" value="F:DNA-binding transcription factor activity, RNA polymerase II-specific"/>
    <property type="evidence" value="ECO:0007669"/>
    <property type="project" value="TreeGrafter"/>
</dbReference>
<dbReference type="PROSITE" id="PS51507">
    <property type="entry name" value="IRF_2"/>
    <property type="match status" value="1"/>
</dbReference>
<gene>
    <name evidence="9" type="ORF">COCON_G00219940</name>
</gene>
<organism evidence="9 10">
    <name type="scientific">Conger conger</name>
    <name type="common">Conger eel</name>
    <name type="synonym">Muraena conger</name>
    <dbReference type="NCBI Taxonomy" id="82655"/>
    <lineage>
        <taxon>Eukaryota</taxon>
        <taxon>Metazoa</taxon>
        <taxon>Chordata</taxon>
        <taxon>Craniata</taxon>
        <taxon>Vertebrata</taxon>
        <taxon>Euteleostomi</taxon>
        <taxon>Actinopterygii</taxon>
        <taxon>Neopterygii</taxon>
        <taxon>Teleostei</taxon>
        <taxon>Anguilliformes</taxon>
        <taxon>Congridae</taxon>
        <taxon>Conger</taxon>
    </lineage>
</organism>
<dbReference type="InterPro" id="IPR019471">
    <property type="entry name" value="Interferon_reg_factor-3"/>
</dbReference>
<dbReference type="GO" id="GO:0005634">
    <property type="term" value="C:nucleus"/>
    <property type="evidence" value="ECO:0007669"/>
    <property type="project" value="UniProtKB-SubCell"/>
</dbReference>
<keyword evidence="6" id="KW-0539">Nucleus</keyword>
<sequence length="438" mass="49937">MRSTQLLGPWMTVNPGGRRLRQWLIEQIHSNLYPGLLWEDEERTMFRIPWKHAGKQDYNQEIDASIFKAWAVFKGKFKEGDKAEPATWKTRLRCALNKSPDFEEVTDRSQLDISEPYKVYRIVPEEEQKTGKSTAMSVSDVTDMECSSAELEELIKKSSSEDYRPNIKSCHSPPQEPSRSQPTPEWWSPGGLNPMLLNPDPTPPGSFNSAFSQMMITFFYGGKMMGSTMTTHGEGCRISPFQPPVMNEMLYGGDSLQSIRFPPVEMIEHERQRHVTRKLFGHLERGVLVRANREGVFIKRLCQSRVFWSGLCAQYSPGPSKLERDAVVKIFDTGRFLQALQLYQEGQYSAPDPTITLCFGEEFQDINTAKNKLIIVQITPVNCQQLLDAVNAVRSQYSSANLQISDEMPSDQLARISQDLCSYNAPQRCFRENIPITV</sequence>
<dbReference type="SMART" id="SM01243">
    <property type="entry name" value="IRF-3"/>
    <property type="match status" value="1"/>
</dbReference>
<dbReference type="FunFam" id="1.10.10.10:FF:000041">
    <property type="entry name" value="Interferon regulatory factor 4"/>
    <property type="match status" value="1"/>
</dbReference>
<dbReference type="AlphaFoldDB" id="A0A9Q1CY02"/>
<evidence type="ECO:0000256" key="7">
    <source>
        <dbReference type="SAM" id="MobiDB-lite"/>
    </source>
</evidence>
<dbReference type="OrthoDB" id="9922389at2759"/>
<dbReference type="SMART" id="SM00348">
    <property type="entry name" value="IRF"/>
    <property type="match status" value="1"/>
</dbReference>
<evidence type="ECO:0000256" key="4">
    <source>
        <dbReference type="ARBA" id="ARBA00023159"/>
    </source>
</evidence>
<dbReference type="InterPro" id="IPR008984">
    <property type="entry name" value="SMAD_FHA_dom_sf"/>
</dbReference>
<keyword evidence="2" id="KW-0805">Transcription regulation</keyword>
<dbReference type="FunFam" id="2.60.200.10:FF:000013">
    <property type="entry name" value="Interferon regulatory factor 8"/>
    <property type="match status" value="1"/>
</dbReference>
<comment type="subcellular location">
    <subcellularLocation>
        <location evidence="1">Nucleus</location>
    </subcellularLocation>
</comment>
<feature type="domain" description="IRF tryptophan pentad repeat" evidence="8">
    <location>
        <begin position="17"/>
        <end position="124"/>
    </location>
</feature>
<evidence type="ECO:0000259" key="8">
    <source>
        <dbReference type="PROSITE" id="PS51507"/>
    </source>
</evidence>
<protein>
    <recommendedName>
        <fullName evidence="8">IRF tryptophan pentad repeat domain-containing protein</fullName>
    </recommendedName>
</protein>
<evidence type="ECO:0000256" key="5">
    <source>
        <dbReference type="ARBA" id="ARBA00023163"/>
    </source>
</evidence>
<dbReference type="InterPro" id="IPR001346">
    <property type="entry name" value="Interferon_reg_fact_DNA-bd_dom"/>
</dbReference>
<dbReference type="Gene3D" id="2.60.200.10">
    <property type="match status" value="1"/>
</dbReference>
<evidence type="ECO:0000256" key="1">
    <source>
        <dbReference type="ARBA" id="ARBA00004123"/>
    </source>
</evidence>
<dbReference type="PROSITE" id="PS00601">
    <property type="entry name" value="IRF_1"/>
    <property type="match status" value="1"/>
</dbReference>
<dbReference type="PANTHER" id="PTHR11949">
    <property type="entry name" value="INTERFERON REGULATORY FACTOR"/>
    <property type="match status" value="1"/>
</dbReference>
<comment type="caution">
    <text evidence="9">The sequence shown here is derived from an EMBL/GenBank/DDBJ whole genome shotgun (WGS) entry which is preliminary data.</text>
</comment>
<feature type="region of interest" description="Disordered" evidence="7">
    <location>
        <begin position="157"/>
        <end position="195"/>
    </location>
</feature>
<dbReference type="PRINTS" id="PR00267">
    <property type="entry name" value="INTFRNREGFCT"/>
</dbReference>
<proteinExistence type="predicted"/>
<accession>A0A9Q1CY02</accession>
<dbReference type="InterPro" id="IPR017855">
    <property type="entry name" value="SMAD-like_dom_sf"/>
</dbReference>
<evidence type="ECO:0000313" key="9">
    <source>
        <dbReference type="EMBL" id="KAJ8252682.1"/>
    </source>
</evidence>
<dbReference type="Pfam" id="PF00605">
    <property type="entry name" value="IRF"/>
    <property type="match status" value="1"/>
</dbReference>
<keyword evidence="3" id="KW-0238">DNA-binding</keyword>
<reference evidence="9" key="1">
    <citation type="journal article" date="2023" name="Science">
        <title>Genome structures resolve the early diversification of teleost fishes.</title>
        <authorList>
            <person name="Parey E."/>
            <person name="Louis A."/>
            <person name="Montfort J."/>
            <person name="Bouchez O."/>
            <person name="Roques C."/>
            <person name="Iampietro C."/>
            <person name="Lluch J."/>
            <person name="Castinel A."/>
            <person name="Donnadieu C."/>
            <person name="Desvignes T."/>
            <person name="Floi Bucao C."/>
            <person name="Jouanno E."/>
            <person name="Wen M."/>
            <person name="Mejri S."/>
            <person name="Dirks R."/>
            <person name="Jansen H."/>
            <person name="Henkel C."/>
            <person name="Chen W.J."/>
            <person name="Zahm M."/>
            <person name="Cabau C."/>
            <person name="Klopp C."/>
            <person name="Thompson A.W."/>
            <person name="Robinson-Rechavi M."/>
            <person name="Braasch I."/>
            <person name="Lecointre G."/>
            <person name="Bobe J."/>
            <person name="Postlethwait J.H."/>
            <person name="Berthelot C."/>
            <person name="Roest Crollius H."/>
            <person name="Guiguen Y."/>
        </authorList>
    </citation>
    <scope>NUCLEOTIDE SEQUENCE</scope>
    <source>
        <strain evidence="9">Concon-B</strain>
    </source>
</reference>
<evidence type="ECO:0000313" key="10">
    <source>
        <dbReference type="Proteomes" id="UP001152803"/>
    </source>
</evidence>
<name>A0A9Q1CY02_CONCO</name>
<dbReference type="InterPro" id="IPR019817">
    <property type="entry name" value="Interferon_reg_fac_CS"/>
</dbReference>
<dbReference type="GO" id="GO:0000978">
    <property type="term" value="F:RNA polymerase II cis-regulatory region sequence-specific DNA binding"/>
    <property type="evidence" value="ECO:0007669"/>
    <property type="project" value="TreeGrafter"/>
</dbReference>
<dbReference type="Proteomes" id="UP001152803">
    <property type="component" value="Unassembled WGS sequence"/>
</dbReference>
<dbReference type="SUPFAM" id="SSF46785">
    <property type="entry name" value="Winged helix' DNA-binding domain"/>
    <property type="match status" value="1"/>
</dbReference>
<keyword evidence="5" id="KW-0804">Transcription</keyword>
<evidence type="ECO:0000256" key="2">
    <source>
        <dbReference type="ARBA" id="ARBA00023015"/>
    </source>
</evidence>
<dbReference type="InterPro" id="IPR036388">
    <property type="entry name" value="WH-like_DNA-bd_sf"/>
</dbReference>
<keyword evidence="10" id="KW-1185">Reference proteome</keyword>
<evidence type="ECO:0000256" key="3">
    <source>
        <dbReference type="ARBA" id="ARBA00023125"/>
    </source>
</evidence>
<dbReference type="GO" id="GO:0045944">
    <property type="term" value="P:positive regulation of transcription by RNA polymerase II"/>
    <property type="evidence" value="ECO:0007669"/>
    <property type="project" value="UniProtKB-ARBA"/>
</dbReference>
<dbReference type="InterPro" id="IPR036390">
    <property type="entry name" value="WH_DNA-bd_sf"/>
</dbReference>
<dbReference type="PANTHER" id="PTHR11949:SF7">
    <property type="entry name" value="INTERFERON REGULATORY FACTOR 8"/>
    <property type="match status" value="1"/>
</dbReference>
<evidence type="ECO:0000256" key="6">
    <source>
        <dbReference type="ARBA" id="ARBA00023242"/>
    </source>
</evidence>
<keyword evidence="4" id="KW-0010">Activator</keyword>
<dbReference type="Pfam" id="PF10401">
    <property type="entry name" value="IRF-3"/>
    <property type="match status" value="1"/>
</dbReference>
<dbReference type="SUPFAM" id="SSF49879">
    <property type="entry name" value="SMAD/FHA domain"/>
    <property type="match status" value="1"/>
</dbReference>
<dbReference type="GO" id="GO:0002376">
    <property type="term" value="P:immune system process"/>
    <property type="evidence" value="ECO:0007669"/>
    <property type="project" value="TreeGrafter"/>
</dbReference>
<dbReference type="CDD" id="cd00103">
    <property type="entry name" value="IRF"/>
    <property type="match status" value="1"/>
</dbReference>
<dbReference type="EMBL" id="JAFJMO010000017">
    <property type="protein sequence ID" value="KAJ8252682.1"/>
    <property type="molecule type" value="Genomic_DNA"/>
</dbReference>